<gene>
    <name evidence="5" type="ORF">FOT62_23045</name>
</gene>
<keyword evidence="1" id="KW-0472">Membrane</keyword>
<accession>A0A5C7BTV6</accession>
<dbReference type="Pfam" id="PF21070">
    <property type="entry name" value="IcmF_helical"/>
    <property type="match status" value="1"/>
</dbReference>
<dbReference type="PANTHER" id="PTHR36153:SF1">
    <property type="entry name" value="TYPE VI SECRETION SYSTEM COMPONENT TSSM1"/>
    <property type="match status" value="1"/>
</dbReference>
<dbReference type="Pfam" id="PF06761">
    <property type="entry name" value="IcmF-related"/>
    <property type="match status" value="1"/>
</dbReference>
<keyword evidence="1" id="KW-1133">Transmembrane helix</keyword>
<proteinExistence type="predicted"/>
<dbReference type="InterPro" id="IPR009612">
    <property type="entry name" value="IcmF-rel"/>
</dbReference>
<evidence type="ECO:0000259" key="4">
    <source>
        <dbReference type="Pfam" id="PF21070"/>
    </source>
</evidence>
<name>A0A5C7BTV6_SERMA</name>
<organism evidence="5 6">
    <name type="scientific">Serratia marcescens</name>
    <dbReference type="NCBI Taxonomy" id="615"/>
    <lineage>
        <taxon>Bacteria</taxon>
        <taxon>Pseudomonadati</taxon>
        <taxon>Pseudomonadota</taxon>
        <taxon>Gammaproteobacteria</taxon>
        <taxon>Enterobacterales</taxon>
        <taxon>Yersiniaceae</taxon>
        <taxon>Serratia</taxon>
    </lineage>
</organism>
<dbReference type="Proteomes" id="UP000321126">
    <property type="component" value="Unassembled WGS sequence"/>
</dbReference>
<dbReference type="RefSeq" id="WP_147882670.1">
    <property type="nucleotide sequence ID" value="NZ_VOUQ01000020.1"/>
</dbReference>
<dbReference type="InterPro" id="IPR010623">
    <property type="entry name" value="IcmF_C"/>
</dbReference>
<reference evidence="5 6" key="1">
    <citation type="submission" date="2019-07" db="EMBL/GenBank/DDBJ databases">
        <title>Serratia strains were isolated from fresh produce.</title>
        <authorList>
            <person name="Cho G.-S."/>
            <person name="Stein M."/>
            <person name="Lee W."/>
            <person name="Suh S.H."/>
            <person name="Franz C.M.A.P."/>
        </authorList>
    </citation>
    <scope>NUCLEOTIDE SEQUENCE [LARGE SCALE GENOMIC DNA]</scope>
    <source>
        <strain evidence="5 6">S16</strain>
    </source>
</reference>
<dbReference type="InterPro" id="IPR053156">
    <property type="entry name" value="T6SS_TssM-like"/>
</dbReference>
<dbReference type="PANTHER" id="PTHR36153">
    <property type="entry name" value="INNER MEMBRANE PROTEIN-RELATED"/>
    <property type="match status" value="1"/>
</dbReference>
<keyword evidence="1" id="KW-0812">Transmembrane</keyword>
<evidence type="ECO:0000313" key="6">
    <source>
        <dbReference type="Proteomes" id="UP000321126"/>
    </source>
</evidence>
<protein>
    <submittedName>
        <fullName evidence="5">Type VI secretion protein VasK</fullName>
    </submittedName>
</protein>
<sequence>MQISGNRFINFLRVALILIGIAVLWWLIVHYGAVIGIKGLGSQILALIVVCCALVLLRFSPFVVRSLREKYHHNQGKEGNWLPGSGARIAQMSPRNVTVSEIRETLRHQYGRFWSHKVRILLVAGTLAEVELLTPGLTTQYWQEDSGTLLLWGGDPALPLDTVWLRALRQLRRTPADGLVWVTASLASADEDTMDKLGRAFREVYSQLARRLPLYVWSLDTDGGEQAGRVTQPVGCLLPAGCRPEALTTHLQSLVPGLIRRGVQQICNDTEHHFLLTLADRLSSRPGSVSKALAQWLNPHRPLPLAGVIFSLPSVGAERSVKHHWAKDNRWDVLPATVRELPAALRPAGLNGGRIKLAAITAASVMALCGVAMVVSFVANRTLVSTTQQQVQAALDTHRPMAARLQALTALQKTLARLAYREAHGTPGYLYAGLNQNNALLRVAFPRYAQSALPLIRDAAAGHLRAQLQAFVQLPPGSPQRVHLAKTAYNQLKLWLMLNRPDKMNPVWFRDTLMQDWPKRQGVEPGEWQGNGPALLAFYAAALPAHPQWRLNNDDELVSTTRGLLVRLTGMRNSESGLYQKVLKQVSHLYADMRLEDMTGETDVARLYTTKVVVPGMFTRQAWENAVQPAIEKAVKERRDEMDWVLSDSKQPATQQASPEALKQQLTDRYFADFSGAWLTFLNSIRLQPTPTLSDVIDQLTLMADVRQSPLIALMNTLNIQGHTGETGEAITDSLVKSAKSLLSRDTAPVIDQTASTHGPLDETFGPVLALMGKHPEGDSDSRLSLQTFLTRVTQVRLHLQQVTDATDPQAMTQALAQAVFQGKSVDLTDTKNYGNLVAAELGQEWRSFGQTLFVRPLAQAWQQVLTPAAESLNTQWQTSVMNDWNRSFGGRYPFQDTDSEVSLPLLAKYLSTNGRLTEFLKTSLNGVLRREGSRWVPDSLNGQGLTFNPAFLNAVNTLSHISDVAFTTDAARLQFDLRPGTAAGVMETDLQIDGQTLKYMNQMPVWKHFTWPADTEAPDASLSWISVQTGTRQYADLPGEWGLIRLLDKANVQGDPGLSSSYRIRWDAQDGRALNYTLRTQAGEGPLVLLKLRHFTLPDTVFVVKDTHADRTTADEQTEDTD</sequence>
<evidence type="ECO:0000256" key="1">
    <source>
        <dbReference type="SAM" id="Phobius"/>
    </source>
</evidence>
<dbReference type="Pfam" id="PF06744">
    <property type="entry name" value="IcmF_C"/>
    <property type="match status" value="1"/>
</dbReference>
<evidence type="ECO:0000259" key="2">
    <source>
        <dbReference type="Pfam" id="PF06744"/>
    </source>
</evidence>
<dbReference type="AlphaFoldDB" id="A0A5C7BTV6"/>
<feature type="domain" description="IcmF-related" evidence="3">
    <location>
        <begin position="405"/>
        <end position="719"/>
    </location>
</feature>
<feature type="domain" description="Type VI secretion system component TssM1 helical" evidence="4">
    <location>
        <begin position="868"/>
        <end position="969"/>
    </location>
</feature>
<feature type="transmembrane region" description="Helical" evidence="1">
    <location>
        <begin position="12"/>
        <end position="32"/>
    </location>
</feature>
<dbReference type="EMBL" id="VOUQ01000020">
    <property type="protein sequence ID" value="TXE26747.1"/>
    <property type="molecule type" value="Genomic_DNA"/>
</dbReference>
<evidence type="ECO:0000259" key="3">
    <source>
        <dbReference type="Pfam" id="PF06761"/>
    </source>
</evidence>
<dbReference type="InterPro" id="IPR048677">
    <property type="entry name" value="TssM1_hel"/>
</dbReference>
<evidence type="ECO:0000313" key="5">
    <source>
        <dbReference type="EMBL" id="TXE26747.1"/>
    </source>
</evidence>
<feature type="domain" description="Type VI secretion system IcmF C-terminal" evidence="2">
    <location>
        <begin position="976"/>
        <end position="1082"/>
    </location>
</feature>
<feature type="transmembrane region" description="Helical" evidence="1">
    <location>
        <begin position="44"/>
        <end position="64"/>
    </location>
</feature>
<comment type="caution">
    <text evidence="5">The sequence shown here is derived from an EMBL/GenBank/DDBJ whole genome shotgun (WGS) entry which is preliminary data.</text>
</comment>
<feature type="transmembrane region" description="Helical" evidence="1">
    <location>
        <begin position="357"/>
        <end position="379"/>
    </location>
</feature>